<proteinExistence type="predicted"/>
<dbReference type="AlphaFoldDB" id="A0A8W8JKF4"/>
<reference evidence="2" key="1">
    <citation type="submission" date="2022-08" db="UniProtKB">
        <authorList>
            <consortium name="EnsemblMetazoa"/>
        </authorList>
    </citation>
    <scope>IDENTIFICATION</scope>
    <source>
        <strain evidence="2">05x7-T-G4-1.051#20</strain>
    </source>
</reference>
<accession>A0A8W8JKF4</accession>
<dbReference type="EnsemblMetazoa" id="G19102.2">
    <property type="protein sequence ID" value="G19102.2:cds"/>
    <property type="gene ID" value="G19102"/>
</dbReference>
<sequence>MSGPPGSVQDNDLQQRKLDKERRRIEEQAKKKRILQSNILQHNPDSRPTSGRRQRSETQPLVGSKPSTPTNLHEYIGPYQDDDEVRGPSPNLRRNDNSYPILGVTEGSCSDDADSDIQDIPIINQGEESNKRNKDKKKNAPPNSGGGGHWTSLTPNTSSSSLTKKSRSRSRTPDITITGAEDRQQDDNDSDVDDIPMLNAGTNPEKPYSVIFFRGVLLRANTLTCLFCNTYC</sequence>
<feature type="region of interest" description="Disordered" evidence="1">
    <location>
        <begin position="1"/>
        <end position="203"/>
    </location>
</feature>
<organism evidence="2 3">
    <name type="scientific">Magallana gigas</name>
    <name type="common">Pacific oyster</name>
    <name type="synonym">Crassostrea gigas</name>
    <dbReference type="NCBI Taxonomy" id="29159"/>
    <lineage>
        <taxon>Eukaryota</taxon>
        <taxon>Metazoa</taxon>
        <taxon>Spiralia</taxon>
        <taxon>Lophotrochozoa</taxon>
        <taxon>Mollusca</taxon>
        <taxon>Bivalvia</taxon>
        <taxon>Autobranchia</taxon>
        <taxon>Pteriomorphia</taxon>
        <taxon>Ostreida</taxon>
        <taxon>Ostreoidea</taxon>
        <taxon>Ostreidae</taxon>
        <taxon>Magallana</taxon>
    </lineage>
</organism>
<evidence type="ECO:0000313" key="2">
    <source>
        <dbReference type="EnsemblMetazoa" id="G19102.2:cds"/>
    </source>
</evidence>
<protein>
    <submittedName>
        <fullName evidence="2">Uncharacterized protein</fullName>
    </submittedName>
</protein>
<evidence type="ECO:0000313" key="3">
    <source>
        <dbReference type="Proteomes" id="UP000005408"/>
    </source>
</evidence>
<feature type="compositionally biased region" description="Low complexity" evidence="1">
    <location>
        <begin position="151"/>
        <end position="163"/>
    </location>
</feature>
<evidence type="ECO:0000256" key="1">
    <source>
        <dbReference type="SAM" id="MobiDB-lite"/>
    </source>
</evidence>
<feature type="compositionally biased region" description="Polar residues" evidence="1">
    <location>
        <begin position="35"/>
        <end position="71"/>
    </location>
</feature>
<feature type="compositionally biased region" description="Basic and acidic residues" evidence="1">
    <location>
        <begin position="13"/>
        <end position="29"/>
    </location>
</feature>
<keyword evidence="3" id="KW-1185">Reference proteome</keyword>
<dbReference type="Proteomes" id="UP000005408">
    <property type="component" value="Unassembled WGS sequence"/>
</dbReference>
<name>A0A8W8JKF4_MAGGI</name>